<dbReference type="GO" id="GO:0022625">
    <property type="term" value="C:cytosolic large ribosomal subunit"/>
    <property type="evidence" value="ECO:0007669"/>
    <property type="project" value="TreeGrafter"/>
</dbReference>
<dbReference type="InterPro" id="IPR036509">
    <property type="entry name" value="Met_Sox_Rdtase_MsrA_sf"/>
</dbReference>
<name>A0AAD6QFX4_9ROSI</name>
<evidence type="ECO:0000256" key="3">
    <source>
        <dbReference type="ARBA" id="ARBA00012502"/>
    </source>
</evidence>
<organism evidence="10 11">
    <name type="scientific">Populus alba x Populus x berolinensis</name>
    <dbReference type="NCBI Taxonomy" id="444605"/>
    <lineage>
        <taxon>Eukaryota</taxon>
        <taxon>Viridiplantae</taxon>
        <taxon>Streptophyta</taxon>
        <taxon>Embryophyta</taxon>
        <taxon>Tracheophyta</taxon>
        <taxon>Spermatophyta</taxon>
        <taxon>Magnoliopsida</taxon>
        <taxon>eudicotyledons</taxon>
        <taxon>Gunneridae</taxon>
        <taxon>Pentapetalae</taxon>
        <taxon>rosids</taxon>
        <taxon>fabids</taxon>
        <taxon>Malpighiales</taxon>
        <taxon>Salicaceae</taxon>
        <taxon>Saliceae</taxon>
        <taxon>Populus</taxon>
    </lineage>
</organism>
<sequence>MVIRSLANGSSSHLAPRRSLQIQKLKRKCWHKVRGVAMNPVEHPHGGGNHQHIGHASTVRRDAPPGQKVGLIAARRTGRLRGQAAASAAKADKVEYDPKVISYSQLLEVFWASHDSRQVFGQGPDVERRLAGVSKEREQLKLRSSVVVTQIQQLGTFYPAEPEHQGYLPAA</sequence>
<evidence type="ECO:0000256" key="5">
    <source>
        <dbReference type="ARBA" id="ARBA00023002"/>
    </source>
</evidence>
<comment type="similarity">
    <text evidence="2">Belongs to the universal ribosomal protein uL2 family.</text>
</comment>
<evidence type="ECO:0000313" key="11">
    <source>
        <dbReference type="Proteomes" id="UP001164929"/>
    </source>
</evidence>
<feature type="region of interest" description="Disordered" evidence="8">
    <location>
        <begin position="40"/>
        <end position="64"/>
    </location>
</feature>
<dbReference type="InterPro" id="IPR008991">
    <property type="entry name" value="Translation_prot_SH3-like_sf"/>
</dbReference>
<comment type="similarity">
    <text evidence="1">Belongs to the MsrA Met sulfoxide reductase family.</text>
</comment>
<dbReference type="PANTHER" id="PTHR13691:SF16">
    <property type="entry name" value="LARGE RIBOSOMAL SUBUNIT PROTEIN UL2"/>
    <property type="match status" value="1"/>
</dbReference>
<feature type="domain" description="Large ribosomal subunit protein uL2 C-terminal" evidence="9">
    <location>
        <begin position="1"/>
        <end position="65"/>
    </location>
</feature>
<keyword evidence="5" id="KW-0560">Oxidoreductase</keyword>
<evidence type="ECO:0000256" key="6">
    <source>
        <dbReference type="ARBA" id="ARBA00023274"/>
    </source>
</evidence>
<dbReference type="Gene3D" id="3.30.1060.10">
    <property type="entry name" value="Peptide methionine sulphoxide reductase MsrA"/>
    <property type="match status" value="1"/>
</dbReference>
<dbReference type="Gene3D" id="4.10.950.10">
    <property type="entry name" value="Ribosomal protein L2, domain 3"/>
    <property type="match status" value="1"/>
</dbReference>
<evidence type="ECO:0000259" key="9">
    <source>
        <dbReference type="SMART" id="SM01382"/>
    </source>
</evidence>
<dbReference type="EMBL" id="JAQIZT010000007">
    <property type="protein sequence ID" value="KAJ6989622.1"/>
    <property type="molecule type" value="Genomic_DNA"/>
</dbReference>
<dbReference type="Pfam" id="PF03947">
    <property type="entry name" value="Ribosomal_L2_C"/>
    <property type="match status" value="1"/>
</dbReference>
<reference evidence="10" key="1">
    <citation type="journal article" date="2023" name="Mol. Ecol. Resour.">
        <title>Chromosome-level genome assembly of a triploid poplar Populus alba 'Berolinensis'.</title>
        <authorList>
            <person name="Chen S."/>
            <person name="Yu Y."/>
            <person name="Wang X."/>
            <person name="Wang S."/>
            <person name="Zhang T."/>
            <person name="Zhou Y."/>
            <person name="He R."/>
            <person name="Meng N."/>
            <person name="Wang Y."/>
            <person name="Liu W."/>
            <person name="Liu Z."/>
            <person name="Liu J."/>
            <person name="Guo Q."/>
            <person name="Huang H."/>
            <person name="Sederoff R.R."/>
            <person name="Wang G."/>
            <person name="Qu G."/>
            <person name="Chen S."/>
        </authorList>
    </citation>
    <scope>NUCLEOTIDE SEQUENCE</scope>
    <source>
        <strain evidence="10">SC-2020</strain>
    </source>
</reference>
<dbReference type="FunFam" id="4.10.950.10:FF:000002">
    <property type="entry name" value="60S ribosomal protein L2"/>
    <property type="match status" value="1"/>
</dbReference>
<protein>
    <recommendedName>
        <fullName evidence="3">peptide-methionine (S)-S-oxide reductase</fullName>
        <ecNumber evidence="3">1.8.4.11</ecNumber>
    </recommendedName>
    <alternativeName>
        <fullName evidence="7">Peptide-methionine (S)-S-oxide reductase</fullName>
    </alternativeName>
</protein>
<dbReference type="GO" id="GO:0003723">
    <property type="term" value="F:RNA binding"/>
    <property type="evidence" value="ECO:0007669"/>
    <property type="project" value="TreeGrafter"/>
</dbReference>
<dbReference type="InterPro" id="IPR002569">
    <property type="entry name" value="Met_Sox_Rdtase_MsrA_dom"/>
</dbReference>
<dbReference type="GO" id="GO:0002181">
    <property type="term" value="P:cytoplasmic translation"/>
    <property type="evidence" value="ECO:0007669"/>
    <property type="project" value="TreeGrafter"/>
</dbReference>
<accession>A0AAD6QFX4</accession>
<dbReference type="SUPFAM" id="SSF55068">
    <property type="entry name" value="Peptide methionine sulfoxide reductase"/>
    <property type="match status" value="1"/>
</dbReference>
<dbReference type="PANTHER" id="PTHR13691">
    <property type="entry name" value="RIBOSOMAL PROTEIN L2"/>
    <property type="match status" value="1"/>
</dbReference>
<evidence type="ECO:0000256" key="8">
    <source>
        <dbReference type="SAM" id="MobiDB-lite"/>
    </source>
</evidence>
<dbReference type="InterPro" id="IPR014726">
    <property type="entry name" value="Ribosomal_uL2_dom3"/>
</dbReference>
<evidence type="ECO:0000256" key="2">
    <source>
        <dbReference type="ARBA" id="ARBA00005636"/>
    </source>
</evidence>
<evidence type="ECO:0000256" key="7">
    <source>
        <dbReference type="ARBA" id="ARBA00030643"/>
    </source>
</evidence>
<dbReference type="Proteomes" id="UP001164929">
    <property type="component" value="Chromosome 7"/>
</dbReference>
<dbReference type="InterPro" id="IPR022669">
    <property type="entry name" value="Ribosomal_uL2_C"/>
</dbReference>
<evidence type="ECO:0000313" key="10">
    <source>
        <dbReference type="EMBL" id="KAJ6989622.1"/>
    </source>
</evidence>
<dbReference type="GO" id="GO:0003735">
    <property type="term" value="F:structural constituent of ribosome"/>
    <property type="evidence" value="ECO:0007669"/>
    <property type="project" value="InterPro"/>
</dbReference>
<comment type="caution">
    <text evidence="10">The sequence shown here is derived from an EMBL/GenBank/DDBJ whole genome shotgun (WGS) entry which is preliminary data.</text>
</comment>
<dbReference type="SMART" id="SM01382">
    <property type="entry name" value="Ribosomal_L2_C"/>
    <property type="match status" value="1"/>
</dbReference>
<keyword evidence="6" id="KW-0687">Ribonucleoprotein</keyword>
<dbReference type="AlphaFoldDB" id="A0AAD6QFX4"/>
<proteinExistence type="inferred from homology"/>
<dbReference type="EC" id="1.8.4.11" evidence="3"/>
<gene>
    <name evidence="10" type="ORF">NC653_018180</name>
</gene>
<dbReference type="GO" id="GO:0008113">
    <property type="term" value="F:peptide-methionine (S)-S-oxide reductase activity"/>
    <property type="evidence" value="ECO:0007669"/>
    <property type="project" value="UniProtKB-EC"/>
</dbReference>
<dbReference type="SUPFAM" id="SSF50104">
    <property type="entry name" value="Translation proteins SH3-like domain"/>
    <property type="match status" value="1"/>
</dbReference>
<dbReference type="InterPro" id="IPR002171">
    <property type="entry name" value="Ribosomal_uL2"/>
</dbReference>
<keyword evidence="4" id="KW-0689">Ribosomal protein</keyword>
<evidence type="ECO:0000256" key="4">
    <source>
        <dbReference type="ARBA" id="ARBA00022980"/>
    </source>
</evidence>
<keyword evidence="11" id="KW-1185">Reference proteome</keyword>
<evidence type="ECO:0000256" key="1">
    <source>
        <dbReference type="ARBA" id="ARBA00005591"/>
    </source>
</evidence>
<dbReference type="Pfam" id="PF01625">
    <property type="entry name" value="PMSR"/>
    <property type="match status" value="1"/>
</dbReference>